<sequence length="179" mass="19396">MPLFKSHPEPPARARPRDPRPQRQHLLAQPPPLRFPEPIHNNNINNNTHNNRGFFGRRRSSDDSSLGNGRDTGSVRSGNSTRAGGAGGGGIFGGGNNHHFDLHKDPSVLAARTKLGIAEKAEVEADRALDAARAMVREAKDHIRVLEREAAEEHKRARAKQAIANDVSKSAAGLGRHGV</sequence>
<dbReference type="EMBL" id="JAWWNJ010000077">
    <property type="protein sequence ID" value="KAK7005753.1"/>
    <property type="molecule type" value="Genomic_DNA"/>
</dbReference>
<protein>
    <submittedName>
        <fullName evidence="3">Uncharacterized protein</fullName>
    </submittedName>
</protein>
<feature type="coiled-coil region" evidence="1">
    <location>
        <begin position="118"/>
        <end position="156"/>
    </location>
</feature>
<name>A0AAW0AAA8_9AGAR</name>
<dbReference type="Proteomes" id="UP001362999">
    <property type="component" value="Unassembled WGS sequence"/>
</dbReference>
<evidence type="ECO:0000313" key="3">
    <source>
        <dbReference type="EMBL" id="KAK7005753.1"/>
    </source>
</evidence>
<proteinExistence type="predicted"/>
<evidence type="ECO:0000256" key="2">
    <source>
        <dbReference type="SAM" id="MobiDB-lite"/>
    </source>
</evidence>
<gene>
    <name evidence="3" type="ORF">R3P38DRAFT_2794334</name>
</gene>
<evidence type="ECO:0000313" key="4">
    <source>
        <dbReference type="Proteomes" id="UP001362999"/>
    </source>
</evidence>
<keyword evidence="4" id="KW-1185">Reference proteome</keyword>
<keyword evidence="1" id="KW-0175">Coiled coil</keyword>
<feature type="compositionally biased region" description="Low complexity" evidence="2">
    <location>
        <begin position="39"/>
        <end position="54"/>
    </location>
</feature>
<evidence type="ECO:0000256" key="1">
    <source>
        <dbReference type="SAM" id="Coils"/>
    </source>
</evidence>
<organism evidence="3 4">
    <name type="scientific">Favolaschia claudopus</name>
    <dbReference type="NCBI Taxonomy" id="2862362"/>
    <lineage>
        <taxon>Eukaryota</taxon>
        <taxon>Fungi</taxon>
        <taxon>Dikarya</taxon>
        <taxon>Basidiomycota</taxon>
        <taxon>Agaricomycotina</taxon>
        <taxon>Agaricomycetes</taxon>
        <taxon>Agaricomycetidae</taxon>
        <taxon>Agaricales</taxon>
        <taxon>Marasmiineae</taxon>
        <taxon>Mycenaceae</taxon>
        <taxon>Favolaschia</taxon>
    </lineage>
</organism>
<feature type="compositionally biased region" description="Basic and acidic residues" evidence="2">
    <location>
        <begin position="1"/>
        <end position="21"/>
    </location>
</feature>
<dbReference type="AlphaFoldDB" id="A0AAW0AAA8"/>
<feature type="region of interest" description="Disordered" evidence="2">
    <location>
        <begin position="1"/>
        <end position="92"/>
    </location>
</feature>
<reference evidence="3 4" key="1">
    <citation type="journal article" date="2024" name="J Genomics">
        <title>Draft genome sequencing and assembly of Favolaschia claudopus CIRM-BRFM 2984 isolated from oak limbs.</title>
        <authorList>
            <person name="Navarro D."/>
            <person name="Drula E."/>
            <person name="Chaduli D."/>
            <person name="Cazenave R."/>
            <person name="Ahrendt S."/>
            <person name="Wang J."/>
            <person name="Lipzen A."/>
            <person name="Daum C."/>
            <person name="Barry K."/>
            <person name="Grigoriev I.V."/>
            <person name="Favel A."/>
            <person name="Rosso M.N."/>
            <person name="Martin F."/>
        </authorList>
    </citation>
    <scope>NUCLEOTIDE SEQUENCE [LARGE SCALE GENOMIC DNA]</scope>
    <source>
        <strain evidence="3 4">CIRM-BRFM 2984</strain>
    </source>
</reference>
<comment type="caution">
    <text evidence="3">The sequence shown here is derived from an EMBL/GenBank/DDBJ whole genome shotgun (WGS) entry which is preliminary data.</text>
</comment>
<accession>A0AAW0AAA8</accession>